<evidence type="ECO:0000256" key="1">
    <source>
        <dbReference type="SAM" id="MobiDB-lite"/>
    </source>
</evidence>
<evidence type="ECO:0000313" key="3">
    <source>
        <dbReference type="Proteomes" id="UP001150238"/>
    </source>
</evidence>
<evidence type="ECO:0000313" key="2">
    <source>
        <dbReference type="EMBL" id="KAJ4475987.1"/>
    </source>
</evidence>
<feature type="compositionally biased region" description="Low complexity" evidence="1">
    <location>
        <begin position="67"/>
        <end position="81"/>
    </location>
</feature>
<proteinExistence type="predicted"/>
<dbReference type="AlphaFoldDB" id="A0A9W9DLF0"/>
<feature type="region of interest" description="Disordered" evidence="1">
    <location>
        <begin position="101"/>
        <end position="133"/>
    </location>
</feature>
<reference evidence="2" key="1">
    <citation type="submission" date="2022-08" db="EMBL/GenBank/DDBJ databases">
        <authorList>
            <consortium name="DOE Joint Genome Institute"/>
            <person name="Min B."/>
            <person name="Riley R."/>
            <person name="Sierra-Patev S."/>
            <person name="Naranjo-Ortiz M."/>
            <person name="Looney B."/>
            <person name="Konkel Z."/>
            <person name="Slot J.C."/>
            <person name="Sakamoto Y."/>
            <person name="Steenwyk J.L."/>
            <person name="Rokas A."/>
            <person name="Carro J."/>
            <person name="Camarero S."/>
            <person name="Ferreira P."/>
            <person name="Molpeceres G."/>
            <person name="Ruiz-Duenas F.J."/>
            <person name="Serrano A."/>
            <person name="Henrissat B."/>
            <person name="Drula E."/>
            <person name="Hughes K.W."/>
            <person name="Mata J.L."/>
            <person name="Ishikawa N.K."/>
            <person name="Vargas-Isla R."/>
            <person name="Ushijima S."/>
            <person name="Smith C.A."/>
            <person name="Ahrendt S."/>
            <person name="Andreopoulos W."/>
            <person name="He G."/>
            <person name="Labutti K."/>
            <person name="Lipzen A."/>
            <person name="Ng V."/>
            <person name="Sandor L."/>
            <person name="Barry K."/>
            <person name="Martinez A.T."/>
            <person name="Xiao Y."/>
            <person name="Gibbons J.G."/>
            <person name="Terashima K."/>
            <person name="Hibbett D.S."/>
            <person name="Grigoriev I.V."/>
        </authorList>
    </citation>
    <scope>NUCLEOTIDE SEQUENCE</scope>
    <source>
        <strain evidence="2">Sp2 HRB7682 ss15</strain>
    </source>
</reference>
<feature type="region of interest" description="Disordered" evidence="1">
    <location>
        <begin position="24"/>
        <end position="87"/>
    </location>
</feature>
<reference evidence="2" key="2">
    <citation type="journal article" date="2023" name="Proc. Natl. Acad. Sci. U.S.A.">
        <title>A global phylogenomic analysis of the shiitake genus Lentinula.</title>
        <authorList>
            <person name="Sierra-Patev S."/>
            <person name="Min B."/>
            <person name="Naranjo-Ortiz M."/>
            <person name="Looney B."/>
            <person name="Konkel Z."/>
            <person name="Slot J.C."/>
            <person name="Sakamoto Y."/>
            <person name="Steenwyk J.L."/>
            <person name="Rokas A."/>
            <person name="Carro J."/>
            <person name="Camarero S."/>
            <person name="Ferreira P."/>
            <person name="Molpeceres G."/>
            <person name="Ruiz-Duenas F.J."/>
            <person name="Serrano A."/>
            <person name="Henrissat B."/>
            <person name="Drula E."/>
            <person name="Hughes K.W."/>
            <person name="Mata J.L."/>
            <person name="Ishikawa N.K."/>
            <person name="Vargas-Isla R."/>
            <person name="Ushijima S."/>
            <person name="Smith C.A."/>
            <person name="Donoghue J."/>
            <person name="Ahrendt S."/>
            <person name="Andreopoulos W."/>
            <person name="He G."/>
            <person name="LaButti K."/>
            <person name="Lipzen A."/>
            <person name="Ng V."/>
            <person name="Riley R."/>
            <person name="Sandor L."/>
            <person name="Barry K."/>
            <person name="Martinez A.T."/>
            <person name="Xiao Y."/>
            <person name="Gibbons J.G."/>
            <person name="Terashima K."/>
            <person name="Grigoriev I.V."/>
            <person name="Hibbett D."/>
        </authorList>
    </citation>
    <scope>NUCLEOTIDE SEQUENCE</scope>
    <source>
        <strain evidence="2">Sp2 HRB7682 ss15</strain>
    </source>
</reference>
<dbReference type="EMBL" id="JANVFS010000021">
    <property type="protein sequence ID" value="KAJ4475987.1"/>
    <property type="molecule type" value="Genomic_DNA"/>
</dbReference>
<accession>A0A9W9DLF0</accession>
<feature type="compositionally biased region" description="Low complexity" evidence="1">
    <location>
        <begin position="119"/>
        <end position="132"/>
    </location>
</feature>
<dbReference type="Proteomes" id="UP001150238">
    <property type="component" value="Unassembled WGS sequence"/>
</dbReference>
<sequence length="301" mass="33754">MNPYSNFDHRPLCADHKEINLPSETLSAVDHTTIAPSTGPTRTQKTLNRASPYSSPSPDPQLQQHRSPLSPSVSIESLSSELKYESDQERLAHLQRARQGPYVYGNNHHTPHSPKHSSDSSTSGTNSLASHSPASVSMMDDLAQAIDRSSKTVSAVPAKRRGPPALVFENDSDDDFLIPKPPGEVGRPNRGGYSLFDVLSWPRKKYDQVKKYINKLVDDHLDCEVPMSEQMAAKVKKVRELAVEKYPFLKEYSGLWAVDDFIRNHLKYQKSVLRKEKLEKIAAEASRAAEKRVERSHTRST</sequence>
<comment type="caution">
    <text evidence="2">The sequence shown here is derived from an EMBL/GenBank/DDBJ whole genome shotgun (WGS) entry which is preliminary data.</text>
</comment>
<protein>
    <submittedName>
        <fullName evidence="2">Uncharacterized protein</fullName>
    </submittedName>
</protein>
<gene>
    <name evidence="2" type="ORF">C8J55DRAFT_562027</name>
</gene>
<feature type="compositionally biased region" description="Polar residues" evidence="1">
    <location>
        <begin position="34"/>
        <end position="66"/>
    </location>
</feature>
<organism evidence="2 3">
    <name type="scientific">Lentinula lateritia</name>
    <dbReference type="NCBI Taxonomy" id="40482"/>
    <lineage>
        <taxon>Eukaryota</taxon>
        <taxon>Fungi</taxon>
        <taxon>Dikarya</taxon>
        <taxon>Basidiomycota</taxon>
        <taxon>Agaricomycotina</taxon>
        <taxon>Agaricomycetes</taxon>
        <taxon>Agaricomycetidae</taxon>
        <taxon>Agaricales</taxon>
        <taxon>Marasmiineae</taxon>
        <taxon>Omphalotaceae</taxon>
        <taxon>Lentinula</taxon>
    </lineage>
</organism>
<name>A0A9W9DLF0_9AGAR</name>